<dbReference type="Proteomes" id="UP000007963">
    <property type="component" value="Unassembled WGS sequence"/>
</dbReference>
<dbReference type="RefSeq" id="XP_001213669.1">
    <property type="nucleotide sequence ID" value="XM_001213669.1"/>
</dbReference>
<dbReference type="GeneID" id="4319913"/>
<organism evidence="1 2">
    <name type="scientific">Aspergillus terreus (strain NIH 2624 / FGSC A1156)</name>
    <dbReference type="NCBI Taxonomy" id="341663"/>
    <lineage>
        <taxon>Eukaryota</taxon>
        <taxon>Fungi</taxon>
        <taxon>Dikarya</taxon>
        <taxon>Ascomycota</taxon>
        <taxon>Pezizomycotina</taxon>
        <taxon>Eurotiomycetes</taxon>
        <taxon>Eurotiomycetidae</taxon>
        <taxon>Eurotiales</taxon>
        <taxon>Aspergillaceae</taxon>
        <taxon>Aspergillus</taxon>
        <taxon>Aspergillus subgen. Circumdati</taxon>
    </lineage>
</organism>
<evidence type="ECO:0000313" key="2">
    <source>
        <dbReference type="Proteomes" id="UP000007963"/>
    </source>
</evidence>
<reference evidence="2" key="1">
    <citation type="submission" date="2005-09" db="EMBL/GenBank/DDBJ databases">
        <title>Annotation of the Aspergillus terreus NIH2624 genome.</title>
        <authorList>
            <person name="Birren B.W."/>
            <person name="Lander E.S."/>
            <person name="Galagan J.E."/>
            <person name="Nusbaum C."/>
            <person name="Devon K."/>
            <person name="Henn M."/>
            <person name="Ma L.-J."/>
            <person name="Jaffe D.B."/>
            <person name="Butler J."/>
            <person name="Alvarez P."/>
            <person name="Gnerre S."/>
            <person name="Grabherr M."/>
            <person name="Kleber M."/>
            <person name="Mauceli E.W."/>
            <person name="Brockman W."/>
            <person name="Rounsley S."/>
            <person name="Young S.K."/>
            <person name="LaButti K."/>
            <person name="Pushparaj V."/>
            <person name="DeCaprio D."/>
            <person name="Crawford M."/>
            <person name="Koehrsen M."/>
            <person name="Engels R."/>
            <person name="Montgomery P."/>
            <person name="Pearson M."/>
            <person name="Howarth C."/>
            <person name="Larson L."/>
            <person name="Luoma S."/>
            <person name="White J."/>
            <person name="Alvarado L."/>
            <person name="Kodira C.D."/>
            <person name="Zeng Q."/>
            <person name="Oleary S."/>
            <person name="Yandava C."/>
            <person name="Denning D.W."/>
            <person name="Nierman W.C."/>
            <person name="Milne T."/>
            <person name="Madden K."/>
        </authorList>
    </citation>
    <scope>NUCLEOTIDE SEQUENCE [LARGE SCALE GENOMIC DNA]</scope>
    <source>
        <strain evidence="2">NIH 2624 / FGSC A1156</strain>
    </source>
</reference>
<dbReference type="EMBL" id="CH476599">
    <property type="protein sequence ID" value="EAU34938.1"/>
    <property type="molecule type" value="Genomic_DNA"/>
</dbReference>
<protein>
    <submittedName>
        <fullName evidence="1">Uncharacterized protein</fullName>
    </submittedName>
</protein>
<sequence>MFCPTTLQNLCDQQTTINESVSSNKASCPLSQGKRTWQDASEISPTYETISLFRKSFTFCNRFIKKAIHVNFSLIRGAGGLAISPILTIQTVVSADSPVYRLIAEKKREIEEGRVDGVVYFDDYPNQLENLFRGGSRPSEILPDGTSILHALVENAQYGSATLFGAFLKHLLDKYTFPVNVQGQQGTVLDMIIGSSIIAFDLHPTEDHLIEWSNIFFHLSSKGAMTSPRSQKSIQRRTFCLGSSGVGEHSDFNKLIPVLLKRGSIEAWCRILSF</sequence>
<proteinExistence type="predicted"/>
<evidence type="ECO:0000313" key="1">
    <source>
        <dbReference type="EMBL" id="EAU34938.1"/>
    </source>
</evidence>
<dbReference type="AlphaFoldDB" id="Q0CP93"/>
<dbReference type="VEuPathDB" id="FungiDB:ATEG_04491"/>
<dbReference type="OrthoDB" id="1577640at2759"/>
<gene>
    <name evidence="1" type="ORF">ATEG_04491</name>
</gene>
<name>Q0CP93_ASPTN</name>
<dbReference type="HOGENOM" id="CLU_1015569_0_0_1"/>
<accession>Q0CP93</accession>